<feature type="compositionally biased region" description="Basic and acidic residues" evidence="1">
    <location>
        <begin position="166"/>
        <end position="189"/>
    </location>
</feature>
<dbReference type="EMBL" id="PZQS01000004">
    <property type="protein sequence ID" value="PVD32338.1"/>
    <property type="molecule type" value="Genomic_DNA"/>
</dbReference>
<dbReference type="InterPro" id="IPR050754">
    <property type="entry name" value="FKBP4/5/8-like"/>
</dbReference>
<name>A0A2T7PFZ1_POMCA</name>
<dbReference type="Gene3D" id="1.25.40.10">
    <property type="entry name" value="Tetratricopeptide repeat domain"/>
    <property type="match status" value="1"/>
</dbReference>
<dbReference type="AlphaFoldDB" id="A0A2T7PFZ1"/>
<dbReference type="InterPro" id="IPR011990">
    <property type="entry name" value="TPR-like_helical_dom_sf"/>
</dbReference>
<feature type="region of interest" description="Disordered" evidence="1">
    <location>
        <begin position="120"/>
        <end position="258"/>
    </location>
</feature>
<dbReference type="OrthoDB" id="433738at2759"/>
<dbReference type="Proteomes" id="UP000245119">
    <property type="component" value="Linkage Group LG4"/>
</dbReference>
<feature type="compositionally biased region" description="Basic and acidic residues" evidence="1">
    <location>
        <begin position="205"/>
        <end position="221"/>
    </location>
</feature>
<dbReference type="Pfam" id="PF14559">
    <property type="entry name" value="TPR_19"/>
    <property type="match status" value="1"/>
</dbReference>
<keyword evidence="3" id="KW-1185">Reference proteome</keyword>
<evidence type="ECO:0000256" key="1">
    <source>
        <dbReference type="SAM" id="MobiDB-lite"/>
    </source>
</evidence>
<sequence>MDTPSFTENLKNAEQFKLSGNDAFKSMDYPSLLASSDPKNEKVIEYCKKSLAINPDNLKAVFRMGTALANLGQYEKAKEVLTSHKAYGREKKIVQLLVQVEKKIKEGDENSKKLYQRMFQSKSTRPLSHTEQIKEHFPQDPQKLPKADSQVLEEEGCSAEQTRGQTTEKNRGDIDKDSSLVSECFKEQPDNISDLGSPLNSYKELSTRDNSSKEKSEEILDQRQLPVKCTQDDLKTDSKGESFAKGRKKHSLGISYGP</sequence>
<evidence type="ECO:0000313" key="3">
    <source>
        <dbReference type="Proteomes" id="UP000245119"/>
    </source>
</evidence>
<feature type="compositionally biased region" description="Basic and acidic residues" evidence="1">
    <location>
        <begin position="230"/>
        <end position="244"/>
    </location>
</feature>
<feature type="compositionally biased region" description="Basic and acidic residues" evidence="1">
    <location>
        <begin position="131"/>
        <end position="146"/>
    </location>
</feature>
<feature type="compositionally biased region" description="Polar residues" evidence="1">
    <location>
        <begin position="120"/>
        <end position="130"/>
    </location>
</feature>
<protein>
    <submittedName>
        <fullName evidence="2">Uncharacterized protein</fullName>
    </submittedName>
</protein>
<comment type="caution">
    <text evidence="2">The sequence shown here is derived from an EMBL/GenBank/DDBJ whole genome shotgun (WGS) entry which is preliminary data.</text>
</comment>
<evidence type="ECO:0000313" key="2">
    <source>
        <dbReference type="EMBL" id="PVD32338.1"/>
    </source>
</evidence>
<gene>
    <name evidence="2" type="ORF">C0Q70_07771</name>
</gene>
<accession>A0A2T7PFZ1</accession>
<proteinExistence type="predicted"/>
<organism evidence="2 3">
    <name type="scientific">Pomacea canaliculata</name>
    <name type="common">Golden apple snail</name>
    <dbReference type="NCBI Taxonomy" id="400727"/>
    <lineage>
        <taxon>Eukaryota</taxon>
        <taxon>Metazoa</taxon>
        <taxon>Spiralia</taxon>
        <taxon>Lophotrochozoa</taxon>
        <taxon>Mollusca</taxon>
        <taxon>Gastropoda</taxon>
        <taxon>Caenogastropoda</taxon>
        <taxon>Architaenioglossa</taxon>
        <taxon>Ampullarioidea</taxon>
        <taxon>Ampullariidae</taxon>
        <taxon>Pomacea</taxon>
    </lineage>
</organism>
<dbReference type="PANTHER" id="PTHR46512">
    <property type="entry name" value="PEPTIDYLPROLYL ISOMERASE"/>
    <property type="match status" value="1"/>
</dbReference>
<reference evidence="2 3" key="1">
    <citation type="submission" date="2018-04" db="EMBL/GenBank/DDBJ databases">
        <title>The genome of golden apple snail Pomacea canaliculata provides insight into stress tolerance and invasive adaptation.</title>
        <authorList>
            <person name="Liu C."/>
            <person name="Liu B."/>
            <person name="Ren Y."/>
            <person name="Zhang Y."/>
            <person name="Wang H."/>
            <person name="Li S."/>
            <person name="Jiang F."/>
            <person name="Yin L."/>
            <person name="Zhang G."/>
            <person name="Qian W."/>
            <person name="Fan W."/>
        </authorList>
    </citation>
    <scope>NUCLEOTIDE SEQUENCE [LARGE SCALE GENOMIC DNA]</scope>
    <source>
        <strain evidence="2">SZHN2017</strain>
        <tissue evidence="2">Muscle</tissue>
    </source>
</reference>
<dbReference type="SUPFAM" id="SSF48452">
    <property type="entry name" value="TPR-like"/>
    <property type="match status" value="1"/>
</dbReference>